<dbReference type="InterPro" id="IPR057326">
    <property type="entry name" value="KR_dom"/>
</dbReference>
<evidence type="ECO:0000259" key="4">
    <source>
        <dbReference type="SMART" id="SM00822"/>
    </source>
</evidence>
<name>A0A846LUT2_9ACTN</name>
<evidence type="ECO:0000256" key="3">
    <source>
        <dbReference type="RuleBase" id="RU000363"/>
    </source>
</evidence>
<dbReference type="SUPFAM" id="SSF51735">
    <property type="entry name" value="NAD(P)-binding Rossmann-fold domains"/>
    <property type="match status" value="1"/>
</dbReference>
<dbReference type="SMART" id="SM00822">
    <property type="entry name" value="PKS_KR"/>
    <property type="match status" value="1"/>
</dbReference>
<evidence type="ECO:0000313" key="5">
    <source>
        <dbReference type="EMBL" id="GGL74001.1"/>
    </source>
</evidence>
<dbReference type="Proteomes" id="UP000552836">
    <property type="component" value="Unassembled WGS sequence"/>
</dbReference>
<reference evidence="8" key="2">
    <citation type="journal article" date="2019" name="Int. J. Syst. Evol. Microbiol.">
        <title>The Global Catalogue of Microorganisms (GCM) 10K type strain sequencing project: providing services to taxonomists for standard genome sequencing and annotation.</title>
        <authorList>
            <consortium name="The Broad Institute Genomics Platform"/>
            <consortium name="The Broad Institute Genome Sequencing Center for Infectious Disease"/>
            <person name="Wu L."/>
            <person name="Ma J."/>
        </authorList>
    </citation>
    <scope>NUCLEOTIDE SEQUENCE [LARGE SCALE GENOMIC DNA]</scope>
    <source>
        <strain evidence="8">CGMCC 4.5581</strain>
    </source>
</reference>
<evidence type="ECO:0000313" key="7">
    <source>
        <dbReference type="Proteomes" id="UP000552836"/>
    </source>
</evidence>
<dbReference type="EMBL" id="BMMI01000006">
    <property type="protein sequence ID" value="GGL74001.1"/>
    <property type="molecule type" value="Genomic_DNA"/>
</dbReference>
<dbReference type="EMBL" id="JAAMPA010000002">
    <property type="protein sequence ID" value="NIH69455.1"/>
    <property type="molecule type" value="Genomic_DNA"/>
</dbReference>
<dbReference type="PANTHER" id="PTHR43115:SF4">
    <property type="entry name" value="DEHYDROGENASE_REDUCTASE SDR FAMILY MEMBER 11"/>
    <property type="match status" value="1"/>
</dbReference>
<evidence type="ECO:0000313" key="8">
    <source>
        <dbReference type="Proteomes" id="UP000648663"/>
    </source>
</evidence>
<dbReference type="RefSeq" id="WP_166756954.1">
    <property type="nucleotide sequence ID" value="NZ_BAABJU010000020.1"/>
</dbReference>
<keyword evidence="2" id="KW-0560">Oxidoreductase</keyword>
<comment type="caution">
    <text evidence="6">The sequence shown here is derived from an EMBL/GenBank/DDBJ whole genome shotgun (WGS) entry which is preliminary data.</text>
</comment>
<dbReference type="FunFam" id="3.40.50.720:FF:000047">
    <property type="entry name" value="NADP-dependent L-serine/L-allo-threonine dehydrogenase"/>
    <property type="match status" value="1"/>
</dbReference>
<evidence type="ECO:0000313" key="6">
    <source>
        <dbReference type="EMBL" id="NIH69455.1"/>
    </source>
</evidence>
<protein>
    <submittedName>
        <fullName evidence="6">NADP-dependent 3-hydroxy acid dehydrogenase YdfG</fullName>
    </submittedName>
    <submittedName>
        <fullName evidence="5">Oxidoreductase</fullName>
    </submittedName>
</protein>
<dbReference type="Proteomes" id="UP000648663">
    <property type="component" value="Unassembled WGS sequence"/>
</dbReference>
<accession>A0A846LUT2</accession>
<comment type="similarity">
    <text evidence="1 3">Belongs to the short-chain dehydrogenases/reductases (SDR) family.</text>
</comment>
<dbReference type="PIRSF" id="PIRSF000126">
    <property type="entry name" value="11-beta-HSD1"/>
    <property type="match status" value="1"/>
</dbReference>
<dbReference type="GO" id="GO:0016616">
    <property type="term" value="F:oxidoreductase activity, acting on the CH-OH group of donors, NAD or NADP as acceptor"/>
    <property type="evidence" value="ECO:0007669"/>
    <property type="project" value="UniProtKB-ARBA"/>
</dbReference>
<dbReference type="InterPro" id="IPR002347">
    <property type="entry name" value="SDR_fam"/>
</dbReference>
<dbReference type="InterPro" id="IPR020904">
    <property type="entry name" value="Sc_DH/Rdtase_CS"/>
</dbReference>
<organism evidence="6 7">
    <name type="scientific">Modestobacter marinus</name>
    <dbReference type="NCBI Taxonomy" id="477641"/>
    <lineage>
        <taxon>Bacteria</taxon>
        <taxon>Bacillati</taxon>
        <taxon>Actinomycetota</taxon>
        <taxon>Actinomycetes</taxon>
        <taxon>Geodermatophilales</taxon>
        <taxon>Geodermatophilaceae</taxon>
        <taxon>Modestobacter</taxon>
    </lineage>
</organism>
<dbReference type="Pfam" id="PF00106">
    <property type="entry name" value="adh_short"/>
    <property type="match status" value="1"/>
</dbReference>
<reference evidence="5" key="4">
    <citation type="submission" date="2024-05" db="EMBL/GenBank/DDBJ databases">
        <authorList>
            <person name="Sun Q."/>
            <person name="Zhou Y."/>
        </authorList>
    </citation>
    <scope>NUCLEOTIDE SEQUENCE</scope>
    <source>
        <strain evidence="5">CGMCC 4.5581</strain>
    </source>
</reference>
<keyword evidence="8" id="KW-1185">Reference proteome</keyword>
<dbReference type="PRINTS" id="PR00081">
    <property type="entry name" value="GDHRDH"/>
</dbReference>
<evidence type="ECO:0000256" key="1">
    <source>
        <dbReference type="ARBA" id="ARBA00006484"/>
    </source>
</evidence>
<sequence>MTENSRPLQGRVALVTGASSGIGEATAVALAEAGAAVAIGARRKDRLDALAAKLRDGGARVLQLDLDVTDEQACTAAVTRTREELGGLDVLVNNAGVMLLGTIVGADPEDWRRMVQTNVMGVMYMTHAAIEGMVEQGSGDVVNMSSVAGRTARKGAGVYNASKWAVNAFSESLRQEVTGRGVRISLVEPGAVATELTDHITQPEAKRASQEMAAGMTRLQAEDIARAVLYVVSQPQHVAVNEVLVRPTDQER</sequence>
<dbReference type="PRINTS" id="PR00080">
    <property type="entry name" value="SDRFAMILY"/>
</dbReference>
<reference evidence="5" key="1">
    <citation type="journal article" date="2014" name="Int. J. Syst. Evol. Microbiol.">
        <title>Complete genome of a new Firmicutes species belonging to the dominant human colonic microbiota ('Ruminococcus bicirculans') reveals two chromosomes and a selective capacity to utilize plant glucans.</title>
        <authorList>
            <consortium name="NISC Comparative Sequencing Program"/>
            <person name="Wegmann U."/>
            <person name="Louis P."/>
            <person name="Goesmann A."/>
            <person name="Henrissat B."/>
            <person name="Duncan S.H."/>
            <person name="Flint H.J."/>
        </authorList>
    </citation>
    <scope>NUCLEOTIDE SEQUENCE</scope>
    <source>
        <strain evidence="5">CGMCC 4.5581</strain>
    </source>
</reference>
<gene>
    <name evidence="6" type="ORF">FB380_003943</name>
    <name evidence="5" type="ORF">GCM10011589_32560</name>
</gene>
<feature type="domain" description="Ketoreductase" evidence="4">
    <location>
        <begin position="11"/>
        <end position="195"/>
    </location>
</feature>
<reference evidence="6 7" key="3">
    <citation type="submission" date="2020-02" db="EMBL/GenBank/DDBJ databases">
        <title>Sequencing the genomes of 1000 actinobacteria strains.</title>
        <authorList>
            <person name="Klenk H.-P."/>
        </authorList>
    </citation>
    <scope>NUCLEOTIDE SEQUENCE [LARGE SCALE GENOMIC DNA]</scope>
    <source>
        <strain evidence="6 7">DSM 45201</strain>
    </source>
</reference>
<dbReference type="AlphaFoldDB" id="A0A846LUT2"/>
<dbReference type="PANTHER" id="PTHR43115">
    <property type="entry name" value="DEHYDROGENASE/REDUCTASE SDR FAMILY MEMBER 11"/>
    <property type="match status" value="1"/>
</dbReference>
<evidence type="ECO:0000256" key="2">
    <source>
        <dbReference type="ARBA" id="ARBA00023002"/>
    </source>
</evidence>
<proteinExistence type="inferred from homology"/>
<dbReference type="Gene3D" id="3.40.50.720">
    <property type="entry name" value="NAD(P)-binding Rossmann-like Domain"/>
    <property type="match status" value="1"/>
</dbReference>
<dbReference type="InterPro" id="IPR036291">
    <property type="entry name" value="NAD(P)-bd_dom_sf"/>
</dbReference>
<dbReference type="PROSITE" id="PS00061">
    <property type="entry name" value="ADH_SHORT"/>
    <property type="match status" value="1"/>
</dbReference>